<dbReference type="RefSeq" id="WP_114920737.1">
    <property type="nucleotide sequence ID" value="NZ_CP031263.1"/>
</dbReference>
<keyword evidence="1" id="KW-0732">Signal</keyword>
<reference evidence="2 3" key="1">
    <citation type="submission" date="2018-07" db="EMBL/GenBank/DDBJ databases">
        <authorList>
            <person name="Ye Y."/>
        </authorList>
    </citation>
    <scope>NUCLEOTIDE SEQUENCE [LARGE SCALE GENOMIC DNA]</scope>
    <source>
        <strain evidence="3">H14(2018)</strain>
    </source>
</reference>
<protein>
    <recommendedName>
        <fullName evidence="4">Secreted protein</fullName>
    </recommendedName>
</protein>
<dbReference type="SUPFAM" id="SSF75011">
    <property type="entry name" value="3-carboxy-cis,cis-mucoante lactonizing enzyme"/>
    <property type="match status" value="1"/>
</dbReference>
<name>A0A6N3K6G7_9ACTN</name>
<evidence type="ECO:0000313" key="2">
    <source>
        <dbReference type="EMBL" id="AXH93327.1"/>
    </source>
</evidence>
<sequence>MGSLARYGLSVATVSTLTAGVLLPPVTPVAAAAPSTWTATVPALIHESRLTDVAATGPNNAWSVGYQASTYTGYSIDQPYALLRWNGRTWTERRLPHQAYLLYKVDAASARDVWTVGSRRLGESYAGHFDGTTWTAHAPWPAPAGTAELLDVAATGGGRAVFVGHDGGRPLVVEGDTGQFGRVAVPGTDGLNGVLRAVSRTADGGVFAAGERYVADAPYPEPMIAQRVGGSWRVAPLPSIPSARLTGVWARSSTDAWAVGTQDYDSAPKPVILHWDGRTWQRVAGPASAGWVYAVAGDANGNVWISGTNPIPPYVEYPGTLLLRYTGGRWSVAYGPKVEGNDPSLDALANIPGTASFWGSGTVSTAGLRLTAVIERTR</sequence>
<dbReference type="AlphaFoldDB" id="A0A6N3K6G7"/>
<gene>
    <name evidence="2" type="ORF">DVH21_27150</name>
</gene>
<reference evidence="2 3" key="2">
    <citation type="submission" date="2018-08" db="EMBL/GenBank/DDBJ databases">
        <title>Streptomyces kandeliansis sp. nov., an endophytic bacterium isolated from mangrove plant.</title>
        <authorList>
            <person name="Wang R."/>
        </authorList>
    </citation>
    <scope>NUCLEOTIDE SEQUENCE [LARGE SCALE GENOMIC DNA]</scope>
    <source>
        <strain evidence="3">H14(2018)</strain>
    </source>
</reference>
<feature type="signal peptide" evidence="1">
    <location>
        <begin position="1"/>
        <end position="32"/>
    </location>
</feature>
<evidence type="ECO:0000256" key="1">
    <source>
        <dbReference type="SAM" id="SignalP"/>
    </source>
</evidence>
<dbReference type="EMBL" id="CP031263">
    <property type="protein sequence ID" value="AXH93327.1"/>
    <property type="molecule type" value="Genomic_DNA"/>
</dbReference>
<organism evidence="2 3">
    <name type="scientific">Micromonospora aurantiaca</name>
    <name type="common">nom. illeg.</name>
    <dbReference type="NCBI Taxonomy" id="47850"/>
    <lineage>
        <taxon>Bacteria</taxon>
        <taxon>Bacillati</taxon>
        <taxon>Actinomycetota</taxon>
        <taxon>Actinomycetes</taxon>
        <taxon>Micromonosporales</taxon>
        <taxon>Micromonosporaceae</taxon>
        <taxon>Micromonospora</taxon>
    </lineage>
</organism>
<feature type="chain" id="PRO_5026742892" description="Secreted protein" evidence="1">
    <location>
        <begin position="33"/>
        <end position="378"/>
    </location>
</feature>
<dbReference type="Proteomes" id="UP000253958">
    <property type="component" value="Chromosome"/>
</dbReference>
<evidence type="ECO:0008006" key="4">
    <source>
        <dbReference type="Google" id="ProtNLM"/>
    </source>
</evidence>
<proteinExistence type="predicted"/>
<accession>A0A6N3K6G7</accession>
<evidence type="ECO:0000313" key="3">
    <source>
        <dbReference type="Proteomes" id="UP000253958"/>
    </source>
</evidence>